<feature type="region of interest" description="Disordered" evidence="1">
    <location>
        <begin position="469"/>
        <end position="494"/>
    </location>
</feature>
<dbReference type="EMBL" id="LWDX02028096">
    <property type="protein sequence ID" value="OEL29234.1"/>
    <property type="molecule type" value="Genomic_DNA"/>
</dbReference>
<keyword evidence="3" id="KW-1185">Reference proteome</keyword>
<reference evidence="2 3" key="1">
    <citation type="submission" date="2016-09" db="EMBL/GenBank/DDBJ databases">
        <title>The draft genome of Dichanthelium oligosanthes: A C3 panicoid grass species.</title>
        <authorList>
            <person name="Studer A.J."/>
            <person name="Schnable J.C."/>
            <person name="Brutnell T.P."/>
        </authorList>
    </citation>
    <scope>NUCLEOTIDE SEQUENCE [LARGE SCALE GENOMIC DNA]</scope>
    <source>
        <strain evidence="3">cv. Kellogg 1175</strain>
        <tissue evidence="2">Leaf</tissue>
    </source>
</reference>
<feature type="compositionally biased region" description="Polar residues" evidence="1">
    <location>
        <begin position="485"/>
        <end position="494"/>
    </location>
</feature>
<evidence type="ECO:0000256" key="1">
    <source>
        <dbReference type="SAM" id="MobiDB-lite"/>
    </source>
</evidence>
<name>A0A1E5VVW1_9POAL</name>
<organism evidence="2 3">
    <name type="scientific">Dichanthelium oligosanthes</name>
    <dbReference type="NCBI Taxonomy" id="888268"/>
    <lineage>
        <taxon>Eukaryota</taxon>
        <taxon>Viridiplantae</taxon>
        <taxon>Streptophyta</taxon>
        <taxon>Embryophyta</taxon>
        <taxon>Tracheophyta</taxon>
        <taxon>Spermatophyta</taxon>
        <taxon>Magnoliopsida</taxon>
        <taxon>Liliopsida</taxon>
        <taxon>Poales</taxon>
        <taxon>Poaceae</taxon>
        <taxon>PACMAD clade</taxon>
        <taxon>Panicoideae</taxon>
        <taxon>Panicodae</taxon>
        <taxon>Paniceae</taxon>
        <taxon>Dichantheliinae</taxon>
        <taxon>Dichanthelium</taxon>
    </lineage>
</organism>
<dbReference type="OrthoDB" id="676620at2759"/>
<protein>
    <recommendedName>
        <fullName evidence="4">SAP domain-containing protein</fullName>
    </recommendedName>
</protein>
<evidence type="ECO:0000313" key="3">
    <source>
        <dbReference type="Proteomes" id="UP000095767"/>
    </source>
</evidence>
<dbReference type="Proteomes" id="UP000095767">
    <property type="component" value="Unassembled WGS sequence"/>
</dbReference>
<dbReference type="AlphaFoldDB" id="A0A1E5VVW1"/>
<proteinExistence type="predicted"/>
<sequence length="547" mass="58114">MEFPAMKRRDLLELCRQYGIGTRGSKADLAASLAGAFSGAAAAAAAESVVEVVLGKGCLKRLGGSASGRTSGAAKKVRFASDKESEERARQTSQVIFQPVVTKTRGRRKARKVHPAVAVSRRGCRWECDDVGGDSADEDVTGEVGADAPVMRSTMKAVCLCAQSGSERNNPAEAEQEGEVVEAAIDTKRKQKIHENAEVIAANAQAGISHKIARSPCSSSAALLLSPFVEKKKGRRKARDGMDELGVEEQTAEVQDLTTTTSLVIINSRSCRKGEDCIPFAQKPTKVVVSRRTTRSNSLAATVILPTNIGNKLRKTRGTPKTEEPLPTTVVSRRGRRQKCDAGGDSVDHGAFGEVGADSPVAQCRTEAVKLCAESGVEGQNNPAEAEEEGQVVGAAVDSRKQKRKRKAQENAEGIAANAQADELLSNANCRLPVAKDLKIVHPLTLNTAITSVDDVVLKAEKELGFTKRSSKDKRARNAGGVSFSGDNGNKSSTAKMELGVLDERTTGMHESVSGEVFQSAKGGDMGRQPAVPVRRSTRRCVVAGRI</sequence>
<evidence type="ECO:0000313" key="2">
    <source>
        <dbReference type="EMBL" id="OEL29234.1"/>
    </source>
</evidence>
<accession>A0A1E5VVW1</accession>
<feature type="region of interest" description="Disordered" evidence="1">
    <location>
        <begin position="312"/>
        <end position="345"/>
    </location>
</feature>
<gene>
    <name evidence="2" type="ORF">BAE44_0009747</name>
</gene>
<evidence type="ECO:0008006" key="4">
    <source>
        <dbReference type="Google" id="ProtNLM"/>
    </source>
</evidence>
<feature type="region of interest" description="Disordered" evidence="1">
    <location>
        <begin position="380"/>
        <end position="412"/>
    </location>
</feature>
<comment type="caution">
    <text evidence="2">The sequence shown here is derived from an EMBL/GenBank/DDBJ whole genome shotgun (WGS) entry which is preliminary data.</text>
</comment>